<gene>
    <name evidence="1" type="ORF">TBRA_LOCUS8917</name>
</gene>
<reference evidence="1 2" key="1">
    <citation type="submission" date="2020-02" db="EMBL/GenBank/DDBJ databases">
        <authorList>
            <person name="Ferguson B K."/>
        </authorList>
    </citation>
    <scope>NUCLEOTIDE SEQUENCE [LARGE SCALE GENOMIC DNA]</scope>
</reference>
<organism evidence="1 2">
    <name type="scientific">Trichogramma brassicae</name>
    <dbReference type="NCBI Taxonomy" id="86971"/>
    <lineage>
        <taxon>Eukaryota</taxon>
        <taxon>Metazoa</taxon>
        <taxon>Ecdysozoa</taxon>
        <taxon>Arthropoda</taxon>
        <taxon>Hexapoda</taxon>
        <taxon>Insecta</taxon>
        <taxon>Pterygota</taxon>
        <taxon>Neoptera</taxon>
        <taxon>Endopterygota</taxon>
        <taxon>Hymenoptera</taxon>
        <taxon>Apocrita</taxon>
        <taxon>Proctotrupomorpha</taxon>
        <taxon>Chalcidoidea</taxon>
        <taxon>Trichogrammatidae</taxon>
        <taxon>Trichogramma</taxon>
    </lineage>
</organism>
<evidence type="ECO:0000313" key="2">
    <source>
        <dbReference type="Proteomes" id="UP000479190"/>
    </source>
</evidence>
<proteinExistence type="predicted"/>
<dbReference type="AlphaFoldDB" id="A0A6H5IMV2"/>
<accession>A0A6H5IMV2</accession>
<name>A0A6H5IMV2_9HYME</name>
<dbReference type="OrthoDB" id="7693421at2759"/>
<dbReference type="EMBL" id="CADCXV010000844">
    <property type="protein sequence ID" value="CAB0037080.1"/>
    <property type="molecule type" value="Genomic_DNA"/>
</dbReference>
<protein>
    <recommendedName>
        <fullName evidence="3">Reverse transcriptase domain-containing protein</fullName>
    </recommendedName>
</protein>
<sequence>MVSEDLRRFAAWSRTSHLAINSGKTRAIWLGSRYFTNKLANADISPPRIEDEPIQVVDRLRLLGVTLDCALTWRWHVAAATGRAFAALSRLRGCGDFLAPDIRKMLVKALVFPHFDYCSALFLDMSEEQMDRMSRCMNAAVRFFTGRKRWEHITPDYINNNILKYRSRIKYTCVSLIAAVLRSAEPEYLTRSLVLHSAVAERQTRTDDLCLSVSGAATTCGQMSFAIGGARLWNSLREGFQRPGFGADLRKYLLDLQSGS</sequence>
<dbReference type="PANTHER" id="PTHR33332">
    <property type="entry name" value="REVERSE TRANSCRIPTASE DOMAIN-CONTAINING PROTEIN"/>
    <property type="match status" value="1"/>
</dbReference>
<evidence type="ECO:0000313" key="1">
    <source>
        <dbReference type="EMBL" id="CAB0037080.1"/>
    </source>
</evidence>
<evidence type="ECO:0008006" key="3">
    <source>
        <dbReference type="Google" id="ProtNLM"/>
    </source>
</evidence>
<dbReference type="Proteomes" id="UP000479190">
    <property type="component" value="Unassembled WGS sequence"/>
</dbReference>
<keyword evidence="2" id="KW-1185">Reference proteome</keyword>